<keyword evidence="2" id="KW-1185">Reference proteome</keyword>
<accession>A0A1I0BLV0</accession>
<reference evidence="2" key="1">
    <citation type="submission" date="2016-10" db="EMBL/GenBank/DDBJ databases">
        <authorList>
            <person name="Varghese N."/>
            <person name="Submissions S."/>
        </authorList>
    </citation>
    <scope>NUCLEOTIDE SEQUENCE [LARGE SCALE GENOMIC DNA]</scope>
    <source>
        <strain evidence="2">DSM 13577</strain>
    </source>
</reference>
<sequence>MGKWKIVCFLSLLSILTYFSGKVALKGEEILRIHIIANSNNPKDQFVKYLVRDRVLKEYSQELKNLKGIKEIEKFIGNNLQDIEDLAGNVLIENGLAYGAHGELGNFDFPTRLYLDTVYPKGQYKALKIILGEGKGDNWWCVMFPPLCLVGEIEEKGVFAEPSGEIEDVEVEYEYFILNLLKKIIEFIKKIFS</sequence>
<dbReference type="Pfam" id="PF09551">
    <property type="entry name" value="Spore_II_R"/>
    <property type="match status" value="1"/>
</dbReference>
<dbReference type="InterPro" id="IPR014202">
    <property type="entry name" value="Spore_II_R"/>
</dbReference>
<dbReference type="STRING" id="1120990.SAMN03080614_104315"/>
<dbReference type="EMBL" id="FOIF01000043">
    <property type="protein sequence ID" value="SET07830.1"/>
    <property type="molecule type" value="Genomic_DNA"/>
</dbReference>
<evidence type="ECO:0000313" key="2">
    <source>
        <dbReference type="Proteomes" id="UP000243819"/>
    </source>
</evidence>
<organism evidence="1 2">
    <name type="scientific">Anaerobranca gottschalkii DSM 13577</name>
    <dbReference type="NCBI Taxonomy" id="1120990"/>
    <lineage>
        <taxon>Bacteria</taxon>
        <taxon>Bacillati</taxon>
        <taxon>Bacillota</taxon>
        <taxon>Clostridia</taxon>
        <taxon>Eubacteriales</taxon>
        <taxon>Proteinivoracaceae</taxon>
        <taxon>Anaerobranca</taxon>
    </lineage>
</organism>
<proteinExistence type="predicted"/>
<name>A0A1I0BLV0_9FIRM</name>
<dbReference type="Proteomes" id="UP000243819">
    <property type="component" value="Unassembled WGS sequence"/>
</dbReference>
<evidence type="ECO:0000313" key="1">
    <source>
        <dbReference type="EMBL" id="SET07830.1"/>
    </source>
</evidence>
<dbReference type="AlphaFoldDB" id="A0A1I0BLV0"/>
<protein>
    <submittedName>
        <fullName evidence="1">Stage II sporulation protein R</fullName>
    </submittedName>
</protein>
<gene>
    <name evidence="1" type="ORF">SAMN03080614_104315</name>
</gene>
<dbReference type="RefSeq" id="WP_177159761.1">
    <property type="nucleotide sequence ID" value="NZ_FOIF01000043.1"/>
</dbReference>